<evidence type="ECO:0000313" key="4">
    <source>
        <dbReference type="EMBL" id="SDT80236.1"/>
    </source>
</evidence>
<evidence type="ECO:0000256" key="1">
    <source>
        <dbReference type="SAM" id="Phobius"/>
    </source>
</evidence>
<feature type="domain" description="DUF6745" evidence="3">
    <location>
        <begin position="672"/>
        <end position="728"/>
    </location>
</feature>
<organism evidence="4 5">
    <name type="scientific">Actinoplanes derwentensis</name>
    <dbReference type="NCBI Taxonomy" id="113562"/>
    <lineage>
        <taxon>Bacteria</taxon>
        <taxon>Bacillati</taxon>
        <taxon>Actinomycetota</taxon>
        <taxon>Actinomycetes</taxon>
        <taxon>Micromonosporales</taxon>
        <taxon>Micromonosporaceae</taxon>
        <taxon>Actinoplanes</taxon>
    </lineage>
</organism>
<reference evidence="4 5" key="1">
    <citation type="submission" date="2016-10" db="EMBL/GenBank/DDBJ databases">
        <authorList>
            <person name="de Groot N.N."/>
        </authorList>
    </citation>
    <scope>NUCLEOTIDE SEQUENCE [LARGE SCALE GENOMIC DNA]</scope>
    <source>
        <strain evidence="4 5">DSM 43941</strain>
    </source>
</reference>
<dbReference type="InterPro" id="IPR014862">
    <property type="entry name" value="TrwC"/>
</dbReference>
<feature type="transmembrane region" description="Helical" evidence="1">
    <location>
        <begin position="461"/>
        <end position="484"/>
    </location>
</feature>
<protein>
    <submittedName>
        <fullName evidence="4">TrwC relaxase</fullName>
    </submittedName>
</protein>
<feature type="domain" description="TrwC relaxase" evidence="2">
    <location>
        <begin position="36"/>
        <end position="322"/>
    </location>
</feature>
<feature type="transmembrane region" description="Helical" evidence="1">
    <location>
        <begin position="496"/>
        <end position="522"/>
    </location>
</feature>
<accession>A0A1H2DDB2</accession>
<dbReference type="InterPro" id="IPR046633">
    <property type="entry name" value="DUF6745"/>
</dbReference>
<evidence type="ECO:0000259" key="3">
    <source>
        <dbReference type="Pfam" id="PF20530"/>
    </source>
</evidence>
<feature type="transmembrane region" description="Helical" evidence="1">
    <location>
        <begin position="537"/>
        <end position="556"/>
    </location>
</feature>
<dbReference type="AlphaFoldDB" id="A0A1H2DDB2"/>
<dbReference type="SUPFAM" id="SSF55464">
    <property type="entry name" value="Origin of replication-binding domain, RBD-like"/>
    <property type="match status" value="1"/>
</dbReference>
<keyword evidence="1" id="KW-0472">Membrane</keyword>
<sequence>MIRVTTVGPAGTRIEDLLQRQFGYQPPDDHDGPAVARAEWFGDGLYECGLEPGTVVGGHQIAAVRALLSGYHPATGELLVTVPRATDPRATLPAGPLVDSIEAGRQRLTGTGAVARFGRLQRGVARARTQATPEYRASITDLARIAQAAGIDMGALYPADVLATARDYARTRVAAGNRGYDVLFILPEPVGVLMTDAAFADVAAEVQTALLSVVREAAGVLQQRAGHGPGSRRGQVWSPRRTDTTGLLGWITLHRTACPSGGPAPVAGLHVHVTLANMARRTDGTWSALGADRRDIERVAGTIGRSLAQRLLQVAGEPWAERASTKRLKRFAEDWADRLLATGPLTDAGKAEVVDAVRRCYGHADVPWHGRVLWAPSPSAGQTLATEHAQRHTPLVTRVRTVKTLAGQAAGTLFGAVCRLGLTGFVFCAAIALTLMVVLPGDPLTLDSIEVDRSKSDLSWYGLWIGGAVGGLATMALLIRLGLFRDEIVDVRDAPLLCLWQSLMVTVIGTLGVLTGLAFFMIPSLMLPESSVPDEGWITTLLTAVLAPTFALFVAIDIAKRLRTDPIVVRYIDPTAGNLDDQLGIRLKQISAANPAAGRGWILVQETVQTAVSGIHRAIELAVRGAAIGGSIAHRYPIGCFGSPTFSWPAELGGATWMIGTGTAAPAHAAAVVSDFVAASRTGWWWPHTEFVVISEQPTVVRRESGRLHDTGGPAAQWADGFQVHPARSAAHKVTSPPHPPAG</sequence>
<keyword evidence="5" id="KW-1185">Reference proteome</keyword>
<dbReference type="Proteomes" id="UP000198688">
    <property type="component" value="Chromosome I"/>
</dbReference>
<keyword evidence="1" id="KW-1133">Transmembrane helix</keyword>
<dbReference type="Pfam" id="PF20530">
    <property type="entry name" value="DUF6745"/>
    <property type="match status" value="1"/>
</dbReference>
<evidence type="ECO:0000259" key="2">
    <source>
        <dbReference type="Pfam" id="PF08751"/>
    </source>
</evidence>
<proteinExistence type="predicted"/>
<dbReference type="OrthoDB" id="871648at2"/>
<gene>
    <name evidence="4" type="ORF">SAMN04489716_9119</name>
</gene>
<dbReference type="STRING" id="113562.SAMN04489716_9119"/>
<dbReference type="Pfam" id="PF08751">
    <property type="entry name" value="TrwC"/>
    <property type="match status" value="1"/>
</dbReference>
<evidence type="ECO:0000313" key="5">
    <source>
        <dbReference type="Proteomes" id="UP000198688"/>
    </source>
</evidence>
<name>A0A1H2DDB2_9ACTN</name>
<feature type="transmembrane region" description="Helical" evidence="1">
    <location>
        <begin position="420"/>
        <end position="441"/>
    </location>
</feature>
<dbReference type="RefSeq" id="WP_157752043.1">
    <property type="nucleotide sequence ID" value="NZ_LT629758.1"/>
</dbReference>
<dbReference type="EMBL" id="LT629758">
    <property type="protein sequence ID" value="SDT80236.1"/>
    <property type="molecule type" value="Genomic_DNA"/>
</dbReference>
<keyword evidence="1" id="KW-0812">Transmembrane</keyword>